<protein>
    <submittedName>
        <fullName evidence="4">Threonine aspartase 1</fullName>
    </submittedName>
</protein>
<evidence type="ECO:0000313" key="4">
    <source>
        <dbReference type="EMBL" id="JAP49077.1"/>
    </source>
</evidence>
<dbReference type="GO" id="GO:0005737">
    <property type="term" value="C:cytoplasm"/>
    <property type="evidence" value="ECO:0007669"/>
    <property type="project" value="TreeGrafter"/>
</dbReference>
<evidence type="ECO:0000256" key="3">
    <source>
        <dbReference type="PIRSR" id="PIRSR600246-3"/>
    </source>
</evidence>
<dbReference type="PANTHER" id="PTHR10188:SF8">
    <property type="entry name" value="THREONINE ASPARTASE 1"/>
    <property type="match status" value="1"/>
</dbReference>
<organism evidence="4">
    <name type="scientific">Schistocephalus solidus</name>
    <name type="common">Tapeworm</name>
    <dbReference type="NCBI Taxonomy" id="70667"/>
    <lineage>
        <taxon>Eukaryota</taxon>
        <taxon>Metazoa</taxon>
        <taxon>Spiralia</taxon>
        <taxon>Lophotrochozoa</taxon>
        <taxon>Platyhelminthes</taxon>
        <taxon>Cestoda</taxon>
        <taxon>Eucestoda</taxon>
        <taxon>Diphyllobothriidea</taxon>
        <taxon>Diphyllobothriidae</taxon>
        <taxon>Schistocephalus</taxon>
    </lineage>
</organism>
<dbReference type="InterPro" id="IPR037464">
    <property type="entry name" value="Taspase1"/>
</dbReference>
<evidence type="ECO:0000256" key="2">
    <source>
        <dbReference type="PIRSR" id="PIRSR600246-1"/>
    </source>
</evidence>
<dbReference type="InterPro" id="IPR029055">
    <property type="entry name" value="Ntn_hydrolases_N"/>
</dbReference>
<dbReference type="EMBL" id="GEEE01014148">
    <property type="protein sequence ID" value="JAP49077.1"/>
    <property type="molecule type" value="Transcribed_RNA"/>
</dbReference>
<comment type="similarity">
    <text evidence="1">Belongs to the Ntn-hydrolase family.</text>
</comment>
<dbReference type="PANTHER" id="PTHR10188">
    <property type="entry name" value="L-ASPARAGINASE"/>
    <property type="match status" value="1"/>
</dbReference>
<feature type="active site" description="Nucleophile" evidence="2">
    <location>
        <position position="200"/>
    </location>
</feature>
<evidence type="ECO:0000256" key="1">
    <source>
        <dbReference type="ARBA" id="ARBA00010872"/>
    </source>
</evidence>
<dbReference type="CDD" id="cd04514">
    <property type="entry name" value="Taspase1_like"/>
    <property type="match status" value="1"/>
</dbReference>
<dbReference type="SUPFAM" id="SSF56235">
    <property type="entry name" value="N-terminal nucleophile aminohydrolases (Ntn hydrolases)"/>
    <property type="match status" value="1"/>
</dbReference>
<reference evidence="4" key="1">
    <citation type="submission" date="2016-01" db="EMBL/GenBank/DDBJ databases">
        <title>Reference transcriptome for the parasite Schistocephalus solidus: insights into the molecular evolution of parasitism.</title>
        <authorList>
            <person name="Hebert F.O."/>
            <person name="Grambauer S."/>
            <person name="Barber I."/>
            <person name="Landry C.R."/>
            <person name="Aubin-Horth N."/>
        </authorList>
    </citation>
    <scope>NUCLEOTIDE SEQUENCE</scope>
</reference>
<sequence>MFSVAVHAGAGFHSKANEKSYKELCTDACCAAANILRCPVTATSAIDAATAAVRVLEDHILTNAGFGSCLSVDGTVECDAGVMCGRTLKFCSVGSVSCIKNPINVARSMLIEHLSSTASETGRIKPLILCGEGAMNWARDVAGIPLVPSKSLISKPAHEKWKKYCKLVNQVEGQLRPNELQLEPELPLRKRPRLIDRMDTVGAVCIDSSGNVCAALSSGGIPLKVCGRIGQACVYGCGSWAEITSALSVGVVTSGTGEQLIKTQLAQKLAESILSDSESLLPDVVSSSFERNFLNSRFLFHENTEKFGGAAGILLRPEMSGIVKSAVVEFFFIHSTQSLAYAYFASNMLRPQSGISRKPPSSNHASKYFALHCTDIQ</sequence>
<dbReference type="GO" id="GO:0051604">
    <property type="term" value="P:protein maturation"/>
    <property type="evidence" value="ECO:0007669"/>
    <property type="project" value="TreeGrafter"/>
</dbReference>
<gene>
    <name evidence="4" type="primary">TASP1</name>
    <name evidence="4" type="ORF">TR168114</name>
</gene>
<dbReference type="Pfam" id="PF01112">
    <property type="entry name" value="Asparaginase_2"/>
    <property type="match status" value="1"/>
</dbReference>
<name>A0A0X3PGR8_SCHSO</name>
<proteinExistence type="inferred from homology"/>
<feature type="site" description="Cleavage; by autolysis" evidence="3">
    <location>
        <begin position="199"/>
        <end position="200"/>
    </location>
</feature>
<dbReference type="Gene3D" id="3.60.20.30">
    <property type="entry name" value="(Glycosyl)asparaginase"/>
    <property type="match status" value="1"/>
</dbReference>
<dbReference type="InterPro" id="IPR000246">
    <property type="entry name" value="Peptidase_T2"/>
</dbReference>
<dbReference type="AlphaFoldDB" id="A0A0X3PGR8"/>
<accession>A0A0X3PGR8</accession>
<dbReference type="GO" id="GO:0004298">
    <property type="term" value="F:threonine-type endopeptidase activity"/>
    <property type="evidence" value="ECO:0007669"/>
    <property type="project" value="InterPro"/>
</dbReference>